<dbReference type="SUPFAM" id="SSF51735">
    <property type="entry name" value="NAD(P)-binding Rossmann-fold domains"/>
    <property type="match status" value="1"/>
</dbReference>
<dbReference type="Pfam" id="PF00106">
    <property type="entry name" value="adh_short"/>
    <property type="match status" value="1"/>
</dbReference>
<dbReference type="AlphaFoldDB" id="A0A0M4PLW9"/>
<protein>
    <submittedName>
        <fullName evidence="3">Oxidoreductase</fullName>
    </submittedName>
</protein>
<dbReference type="Gene3D" id="3.40.50.720">
    <property type="entry name" value="NAD(P)-binding Rossmann-like Domain"/>
    <property type="match status" value="1"/>
</dbReference>
<evidence type="ECO:0000256" key="1">
    <source>
        <dbReference type="ARBA" id="ARBA00006484"/>
    </source>
</evidence>
<dbReference type="KEGG" id="tho:SP60_00275"/>
<dbReference type="STRING" id="1705394.SP60_00275"/>
<dbReference type="PANTHER" id="PTHR44169">
    <property type="entry name" value="NADPH-DEPENDENT 1-ACYLDIHYDROXYACETONE PHOSPHATE REDUCTASE"/>
    <property type="match status" value="1"/>
</dbReference>
<evidence type="ECO:0000256" key="2">
    <source>
        <dbReference type="ARBA" id="ARBA00023002"/>
    </source>
</evidence>
<keyword evidence="4" id="KW-1185">Reference proteome</keyword>
<sequence length="278" mass="30754">MMRAVLITGCSSGIGLCLAQGLKQAGYRVFATARKLQDVEKLSHLGFESYQLDLASSASIQLAMREIFSQTDTLYGLIHNGAYGQVGALEDISREVLEAQFQANVFGWHELTNLVLPSMKKNNTGRIIYLSSVLGFVAMPFRGPYNASKFAIEGLVDTLRLELTNTQVQLSLIQPGPIESQFRANAYLAFKAHVDMDKSDYKENYQGMIQRLKSTKLAAYTLSPESILNCTLHALEAPKAKIHYRVTFPTKLFAVLKRVLPSRIMDKILSKAGGGGKR</sequence>
<dbReference type="PANTHER" id="PTHR44169:SF6">
    <property type="entry name" value="NADPH-DEPENDENT 1-ACYLDIHYDROXYACETONE PHOSPHATE REDUCTASE"/>
    <property type="match status" value="1"/>
</dbReference>
<dbReference type="EMBL" id="CP010552">
    <property type="protein sequence ID" value="ALE51829.1"/>
    <property type="molecule type" value="Genomic_DNA"/>
</dbReference>
<dbReference type="GO" id="GO:0016491">
    <property type="term" value="F:oxidoreductase activity"/>
    <property type="evidence" value="ECO:0007669"/>
    <property type="project" value="UniProtKB-KW"/>
</dbReference>
<dbReference type="PRINTS" id="PR00081">
    <property type="entry name" value="GDHRDH"/>
</dbReference>
<dbReference type="PATRIC" id="fig|1705394.5.peg.55"/>
<dbReference type="InterPro" id="IPR036291">
    <property type="entry name" value="NAD(P)-bd_dom_sf"/>
</dbReference>
<accession>A0A0M4PLW9</accession>
<dbReference type="Proteomes" id="UP000058020">
    <property type="component" value="Chromosome"/>
</dbReference>
<keyword evidence="2" id="KW-0560">Oxidoreductase</keyword>
<name>A0A0M4PLW9_9GAMM</name>
<gene>
    <name evidence="3" type="ORF">SP60_00275</name>
</gene>
<dbReference type="PROSITE" id="PS00061">
    <property type="entry name" value="ADH_SHORT"/>
    <property type="match status" value="1"/>
</dbReference>
<comment type="similarity">
    <text evidence="1">Belongs to the short-chain dehydrogenases/reductases (SDR) family.</text>
</comment>
<evidence type="ECO:0000313" key="4">
    <source>
        <dbReference type="Proteomes" id="UP000058020"/>
    </source>
</evidence>
<reference evidence="3 4" key="1">
    <citation type="journal article" date="2015" name="Genome Announc.">
        <title>Genome Sequence of 'Candidatus Thioglobus autotrophica' Strain EF1, a Chemoautotroph from the SUP05 Clade of Marine Gammaproteobacteria.</title>
        <authorList>
            <person name="Shah V."/>
            <person name="Morris R.M."/>
        </authorList>
    </citation>
    <scope>NUCLEOTIDE SEQUENCE [LARGE SCALE GENOMIC DNA]</scope>
    <source>
        <strain evidence="3 4">EF1</strain>
    </source>
</reference>
<dbReference type="InterPro" id="IPR002347">
    <property type="entry name" value="SDR_fam"/>
</dbReference>
<dbReference type="OrthoDB" id="9775296at2"/>
<organism evidence="3 4">
    <name type="scientific">Candidatus Thioglobus autotrophicus</name>
    <dbReference type="NCBI Taxonomy" id="1705394"/>
    <lineage>
        <taxon>Bacteria</taxon>
        <taxon>Pseudomonadati</taxon>
        <taxon>Pseudomonadota</taxon>
        <taxon>Gammaproteobacteria</taxon>
        <taxon>Candidatus Pseudothioglobaceae</taxon>
        <taxon>Candidatus Thioglobus</taxon>
    </lineage>
</organism>
<proteinExistence type="inferred from homology"/>
<dbReference type="InterPro" id="IPR020904">
    <property type="entry name" value="Sc_DH/Rdtase_CS"/>
</dbReference>
<evidence type="ECO:0000313" key="3">
    <source>
        <dbReference type="EMBL" id="ALE51829.1"/>
    </source>
</evidence>